<dbReference type="PANTHER" id="PTHR36928:SF1">
    <property type="entry name" value="PHOSPHATASE YCDX-RELATED"/>
    <property type="match status" value="1"/>
</dbReference>
<organism evidence="2 3">
    <name type="scientific">Candidatus Gallacutalibacter pullicola</name>
    <dbReference type="NCBI Taxonomy" id="2840830"/>
    <lineage>
        <taxon>Bacteria</taxon>
        <taxon>Bacillati</taxon>
        <taxon>Bacillota</taxon>
        <taxon>Clostridia</taxon>
        <taxon>Eubacteriales</taxon>
        <taxon>Candidatus Gallacutalibacter</taxon>
    </lineage>
</organism>
<dbReference type="PANTHER" id="PTHR36928">
    <property type="entry name" value="PHOSPHATASE YCDX-RELATED"/>
    <property type="match status" value="1"/>
</dbReference>
<dbReference type="GO" id="GO:0005829">
    <property type="term" value="C:cytosol"/>
    <property type="evidence" value="ECO:0007669"/>
    <property type="project" value="TreeGrafter"/>
</dbReference>
<dbReference type="GO" id="GO:0042578">
    <property type="term" value="F:phosphoric ester hydrolase activity"/>
    <property type="evidence" value="ECO:0007669"/>
    <property type="project" value="TreeGrafter"/>
</dbReference>
<evidence type="ECO:0000259" key="1">
    <source>
        <dbReference type="SMART" id="SM00481"/>
    </source>
</evidence>
<reference evidence="2" key="2">
    <citation type="journal article" date="2021" name="PeerJ">
        <title>Extensive microbial diversity within the chicken gut microbiome revealed by metagenomics and culture.</title>
        <authorList>
            <person name="Gilroy R."/>
            <person name="Ravi A."/>
            <person name="Getino M."/>
            <person name="Pursley I."/>
            <person name="Horton D.L."/>
            <person name="Alikhan N.F."/>
            <person name="Baker D."/>
            <person name="Gharbi K."/>
            <person name="Hall N."/>
            <person name="Watson M."/>
            <person name="Adriaenssens E.M."/>
            <person name="Foster-Nyarko E."/>
            <person name="Jarju S."/>
            <person name="Secka A."/>
            <person name="Antonio M."/>
            <person name="Oren A."/>
            <person name="Chaudhuri R.R."/>
            <person name="La Ragione R."/>
            <person name="Hildebrand F."/>
            <person name="Pallen M.J."/>
        </authorList>
    </citation>
    <scope>NUCLEOTIDE SEQUENCE</scope>
    <source>
        <strain evidence="2">ChiSjej1B19-7085</strain>
    </source>
</reference>
<dbReference type="GO" id="GO:0008270">
    <property type="term" value="F:zinc ion binding"/>
    <property type="evidence" value="ECO:0007669"/>
    <property type="project" value="TreeGrafter"/>
</dbReference>
<gene>
    <name evidence="2" type="ORF">IAA54_05050</name>
</gene>
<dbReference type="EMBL" id="DVHF01000056">
    <property type="protein sequence ID" value="HIR57016.1"/>
    <property type="molecule type" value="Genomic_DNA"/>
</dbReference>
<feature type="domain" description="Polymerase/histidinol phosphatase N-terminal" evidence="1">
    <location>
        <begin position="5"/>
        <end position="79"/>
    </location>
</feature>
<proteinExistence type="predicted"/>
<dbReference type="Gene3D" id="3.20.20.140">
    <property type="entry name" value="Metal-dependent hydrolases"/>
    <property type="match status" value="1"/>
</dbReference>
<evidence type="ECO:0000313" key="2">
    <source>
        <dbReference type="EMBL" id="HIR57016.1"/>
    </source>
</evidence>
<sequence>MNIIADLHTHTIASTHAYNTILEMVRYAAQVGLKAIALTDHGRRMPGAPGDWFFQNLVSVPRRLEGILVLRGIELNIIDYDGNTDLEENARNLDWAVASIHNGLLDPSVKPTVERCTELWLKVAQNPMVRVIGHSGTPQFEYDYETVIPEFGRQGKLVEINEHSFLVRKASIPNCKKIAETCKKYGVPIVIDSDAHFCTEMGVYSNAERMLREIDFPEELIVNADENRLYEYLRKYTRVLDEE</sequence>
<dbReference type="CDD" id="cd07437">
    <property type="entry name" value="PHP_HisPPase_Ycdx_like"/>
    <property type="match status" value="1"/>
</dbReference>
<dbReference type="SUPFAM" id="SSF89550">
    <property type="entry name" value="PHP domain-like"/>
    <property type="match status" value="1"/>
</dbReference>
<dbReference type="InterPro" id="IPR050243">
    <property type="entry name" value="PHP_phosphatase"/>
</dbReference>
<dbReference type="Pfam" id="PF02811">
    <property type="entry name" value="PHP"/>
    <property type="match status" value="1"/>
</dbReference>
<protein>
    <submittedName>
        <fullName evidence="2">Phosphatase</fullName>
    </submittedName>
</protein>
<evidence type="ECO:0000313" key="3">
    <source>
        <dbReference type="Proteomes" id="UP000886785"/>
    </source>
</evidence>
<dbReference type="Proteomes" id="UP000886785">
    <property type="component" value="Unassembled WGS sequence"/>
</dbReference>
<accession>A0A9D1DQB5</accession>
<dbReference type="InterPro" id="IPR004013">
    <property type="entry name" value="PHP_dom"/>
</dbReference>
<dbReference type="InterPro" id="IPR003141">
    <property type="entry name" value="Pol/His_phosphatase_N"/>
</dbReference>
<dbReference type="AlphaFoldDB" id="A0A9D1DQB5"/>
<name>A0A9D1DQB5_9FIRM</name>
<reference evidence="2" key="1">
    <citation type="submission" date="2020-10" db="EMBL/GenBank/DDBJ databases">
        <authorList>
            <person name="Gilroy R."/>
        </authorList>
    </citation>
    <scope>NUCLEOTIDE SEQUENCE</scope>
    <source>
        <strain evidence="2">ChiSjej1B19-7085</strain>
    </source>
</reference>
<dbReference type="SMART" id="SM00481">
    <property type="entry name" value="POLIIIAc"/>
    <property type="match status" value="1"/>
</dbReference>
<comment type="caution">
    <text evidence="2">The sequence shown here is derived from an EMBL/GenBank/DDBJ whole genome shotgun (WGS) entry which is preliminary data.</text>
</comment>
<dbReference type="InterPro" id="IPR016195">
    <property type="entry name" value="Pol/histidinol_Pase-like"/>
</dbReference>